<evidence type="ECO:0000313" key="4">
    <source>
        <dbReference type="Proteomes" id="UP000220246"/>
    </source>
</evidence>
<reference evidence="4" key="1">
    <citation type="submission" date="2017-09" db="EMBL/GenBank/DDBJ databases">
        <title>FDA dAtabase for Regulatory Grade micrObial Sequences (FDA-ARGOS): Supporting development and validation of Infectious Disease Dx tests.</title>
        <authorList>
            <person name="Minogue T."/>
            <person name="Wolcott M."/>
            <person name="Wasieloski L."/>
            <person name="Aguilar W."/>
            <person name="Moore D."/>
            <person name="Tallon L."/>
            <person name="Sadzewicz L."/>
            <person name="Ott S."/>
            <person name="Zhao X."/>
            <person name="Nagaraj S."/>
            <person name="Vavikolanu K."/>
            <person name="Aluvathingal J."/>
            <person name="Nadendla S."/>
            <person name="Sichtig H."/>
        </authorList>
    </citation>
    <scope>NUCLEOTIDE SEQUENCE [LARGE SCALE GENOMIC DNA]</scope>
    <source>
        <strain evidence="4">FDAARGOS_394</strain>
    </source>
</reference>
<dbReference type="EMBL" id="PDEA01000001">
    <property type="protein sequence ID" value="PEH90555.1"/>
    <property type="molecule type" value="Genomic_DNA"/>
</dbReference>
<dbReference type="OrthoDB" id="9806665at2"/>
<dbReference type="GeneID" id="80802891"/>
<gene>
    <name evidence="3" type="ORF">CRM82_19865</name>
</gene>
<dbReference type="GO" id="GO:0016020">
    <property type="term" value="C:membrane"/>
    <property type="evidence" value="ECO:0007669"/>
    <property type="project" value="InterPro"/>
</dbReference>
<dbReference type="Proteomes" id="UP000220246">
    <property type="component" value="Unassembled WGS sequence"/>
</dbReference>
<feature type="transmembrane region" description="Helical" evidence="2">
    <location>
        <begin position="97"/>
        <end position="121"/>
    </location>
</feature>
<dbReference type="STRING" id="1219032.GCA_001515545_02087"/>
<evidence type="ECO:0000256" key="2">
    <source>
        <dbReference type="SAM" id="Phobius"/>
    </source>
</evidence>
<keyword evidence="4" id="KW-1185">Reference proteome</keyword>
<feature type="transmembrane region" description="Helical" evidence="2">
    <location>
        <begin position="160"/>
        <end position="186"/>
    </location>
</feature>
<name>A0A2A7UZ01_COMTR</name>
<organism evidence="3 4">
    <name type="scientific">Comamonas terrigena</name>
    <dbReference type="NCBI Taxonomy" id="32013"/>
    <lineage>
        <taxon>Bacteria</taxon>
        <taxon>Pseudomonadati</taxon>
        <taxon>Pseudomonadota</taxon>
        <taxon>Betaproteobacteria</taxon>
        <taxon>Burkholderiales</taxon>
        <taxon>Comamonadaceae</taxon>
        <taxon>Comamonas</taxon>
    </lineage>
</organism>
<evidence type="ECO:0000313" key="3">
    <source>
        <dbReference type="EMBL" id="PEH90555.1"/>
    </source>
</evidence>
<protein>
    <submittedName>
        <fullName evidence="3">YggT family protein</fullName>
    </submittedName>
</protein>
<dbReference type="RefSeq" id="WP_066537058.1">
    <property type="nucleotide sequence ID" value="NZ_DALZQJ010000011.1"/>
</dbReference>
<sequence>MIEQILSFLLEVAAGLISGACLLRLYMQVQRVPFSNPVGQLVFALSDWLVMPLRKVIKPTGKYDMSSLIGAILIQLVHYLLLWGLAGAAGSLVMVPLLALFGLARMVLTGLIGLLIVYAILSWVSPHSPIYGVIARLCQPVLRPLQRIIPLVGGVDLSPLAALIVLQVLLMVLAHLQFSVLGSVAAGMAMM</sequence>
<evidence type="ECO:0000256" key="1">
    <source>
        <dbReference type="ARBA" id="ARBA00010894"/>
    </source>
</evidence>
<proteinExistence type="inferred from homology"/>
<comment type="similarity">
    <text evidence="1">Belongs to the YggT family.</text>
</comment>
<dbReference type="Pfam" id="PF02325">
    <property type="entry name" value="CCB3_YggT"/>
    <property type="match status" value="2"/>
</dbReference>
<feature type="transmembrane region" description="Helical" evidence="2">
    <location>
        <begin position="65"/>
        <end position="85"/>
    </location>
</feature>
<dbReference type="AlphaFoldDB" id="A0A2A7UZ01"/>
<keyword evidence="2" id="KW-0472">Membrane</keyword>
<accession>A0A2A7UZ01</accession>
<comment type="caution">
    <text evidence="3">The sequence shown here is derived from an EMBL/GenBank/DDBJ whole genome shotgun (WGS) entry which is preliminary data.</text>
</comment>
<dbReference type="PANTHER" id="PTHR33219">
    <property type="entry name" value="YLMG HOMOLOG PROTEIN 2, CHLOROPLASTIC"/>
    <property type="match status" value="1"/>
</dbReference>
<keyword evidence="2" id="KW-1133">Transmembrane helix</keyword>
<keyword evidence="2" id="KW-0812">Transmembrane</keyword>
<dbReference type="PANTHER" id="PTHR33219:SF14">
    <property type="entry name" value="PROTEIN COFACTOR ASSEMBLY OF COMPLEX C SUBUNIT B CCB3, CHLOROPLASTIC-RELATED"/>
    <property type="match status" value="1"/>
</dbReference>
<feature type="transmembrane region" description="Helical" evidence="2">
    <location>
        <begin position="6"/>
        <end position="27"/>
    </location>
</feature>
<dbReference type="InterPro" id="IPR003425">
    <property type="entry name" value="CCB3/YggT"/>
</dbReference>